<keyword evidence="4" id="KW-1185">Reference proteome</keyword>
<sequence>MPPGRRAQKGGNHGSTEQYHHPQATGRGEVAPPPFPAPTDAAFEVYLIWRKEDISGYAATQVAPVTSAGTGQLKRIITYYCNQ</sequence>
<accession>A0A0Q3G8H8</accession>
<evidence type="ECO:0000313" key="2">
    <source>
        <dbReference type="EMBL" id="KQK07720.1"/>
    </source>
</evidence>
<dbReference type="EMBL" id="CM000881">
    <property type="protein sequence ID" value="KQK07720.1"/>
    <property type="molecule type" value="Genomic_DNA"/>
</dbReference>
<dbReference type="Gramene" id="KQK07720">
    <property type="protein sequence ID" value="KQK07720"/>
    <property type="gene ID" value="BRADI_2g37246v3"/>
</dbReference>
<reference evidence="3" key="3">
    <citation type="submission" date="2018-08" db="UniProtKB">
        <authorList>
            <consortium name="EnsemblPlants"/>
        </authorList>
    </citation>
    <scope>IDENTIFICATION</scope>
    <source>
        <strain evidence="3">cv. Bd21</strain>
    </source>
</reference>
<protein>
    <submittedName>
        <fullName evidence="2 3">Uncharacterized protein</fullName>
    </submittedName>
</protein>
<proteinExistence type="predicted"/>
<dbReference type="Proteomes" id="UP000008810">
    <property type="component" value="Chromosome 2"/>
</dbReference>
<dbReference type="EnsemblPlants" id="KQK07720">
    <property type="protein sequence ID" value="KQK07720"/>
    <property type="gene ID" value="BRADI_2g37246v3"/>
</dbReference>
<feature type="region of interest" description="Disordered" evidence="1">
    <location>
        <begin position="1"/>
        <end position="36"/>
    </location>
</feature>
<dbReference type="InParanoid" id="A0A0Q3G8H8"/>
<evidence type="ECO:0000313" key="3">
    <source>
        <dbReference type="EnsemblPlants" id="KQK07720"/>
    </source>
</evidence>
<evidence type="ECO:0000256" key="1">
    <source>
        <dbReference type="SAM" id="MobiDB-lite"/>
    </source>
</evidence>
<organism evidence="2">
    <name type="scientific">Brachypodium distachyon</name>
    <name type="common">Purple false brome</name>
    <name type="synonym">Trachynia distachya</name>
    <dbReference type="NCBI Taxonomy" id="15368"/>
    <lineage>
        <taxon>Eukaryota</taxon>
        <taxon>Viridiplantae</taxon>
        <taxon>Streptophyta</taxon>
        <taxon>Embryophyta</taxon>
        <taxon>Tracheophyta</taxon>
        <taxon>Spermatophyta</taxon>
        <taxon>Magnoliopsida</taxon>
        <taxon>Liliopsida</taxon>
        <taxon>Poales</taxon>
        <taxon>Poaceae</taxon>
        <taxon>BOP clade</taxon>
        <taxon>Pooideae</taxon>
        <taxon>Stipodae</taxon>
        <taxon>Brachypodieae</taxon>
        <taxon>Brachypodium</taxon>
    </lineage>
</organism>
<dbReference type="AlphaFoldDB" id="A0A0Q3G8H8"/>
<name>A0A0Q3G8H8_BRADI</name>
<reference evidence="2" key="2">
    <citation type="submission" date="2017-06" db="EMBL/GenBank/DDBJ databases">
        <title>WGS assembly of Brachypodium distachyon.</title>
        <authorList>
            <consortium name="The International Brachypodium Initiative"/>
            <person name="Lucas S."/>
            <person name="Harmon-Smith M."/>
            <person name="Lail K."/>
            <person name="Tice H."/>
            <person name="Grimwood J."/>
            <person name="Bruce D."/>
            <person name="Barry K."/>
            <person name="Shu S."/>
            <person name="Lindquist E."/>
            <person name="Wang M."/>
            <person name="Pitluck S."/>
            <person name="Vogel J.P."/>
            <person name="Garvin D.F."/>
            <person name="Mockler T.C."/>
            <person name="Schmutz J."/>
            <person name="Rokhsar D."/>
            <person name="Bevan M.W."/>
        </authorList>
    </citation>
    <scope>NUCLEOTIDE SEQUENCE</scope>
    <source>
        <strain evidence="2">Bd21</strain>
    </source>
</reference>
<evidence type="ECO:0000313" key="4">
    <source>
        <dbReference type="Proteomes" id="UP000008810"/>
    </source>
</evidence>
<gene>
    <name evidence="2" type="ORF">BRADI_2g37246v3</name>
</gene>
<reference evidence="2 3" key="1">
    <citation type="journal article" date="2010" name="Nature">
        <title>Genome sequencing and analysis of the model grass Brachypodium distachyon.</title>
        <authorList>
            <consortium name="International Brachypodium Initiative"/>
        </authorList>
    </citation>
    <scope>NUCLEOTIDE SEQUENCE [LARGE SCALE GENOMIC DNA]</scope>
    <source>
        <strain evidence="2 3">Bd21</strain>
    </source>
</reference>